<proteinExistence type="predicted"/>
<dbReference type="Proteomes" id="UP000183940">
    <property type="component" value="Unassembled WGS sequence"/>
</dbReference>
<keyword evidence="3" id="KW-1185">Reference proteome</keyword>
<organism evidence="2 3">
    <name type="scientific">Roseofilum reptotaenium AO1-A</name>
    <dbReference type="NCBI Taxonomy" id="1925591"/>
    <lineage>
        <taxon>Bacteria</taxon>
        <taxon>Bacillati</taxon>
        <taxon>Cyanobacteriota</taxon>
        <taxon>Cyanophyceae</taxon>
        <taxon>Desertifilales</taxon>
        <taxon>Desertifilaceae</taxon>
        <taxon>Roseofilum</taxon>
    </lineage>
</organism>
<dbReference type="EMBL" id="MLAW01000015">
    <property type="protein sequence ID" value="OJJ25588.1"/>
    <property type="molecule type" value="Genomic_DNA"/>
</dbReference>
<name>A0A1L9QSE4_9CYAN</name>
<evidence type="ECO:0000313" key="3">
    <source>
        <dbReference type="Proteomes" id="UP000183940"/>
    </source>
</evidence>
<reference evidence="2" key="1">
    <citation type="submission" date="2016-10" db="EMBL/GenBank/DDBJ databases">
        <title>CRISPR-Cas defence system in Roseofilum reptotaenium: evidence of a bacteriophage-cyanobacterium arms race in the coral black band disease.</title>
        <authorList>
            <person name="Buerger P."/>
            <person name="Wood-Charlson E.M."/>
            <person name="Weynberg K.D."/>
            <person name="Willis B."/>
            <person name="Van Oppen M.J."/>
        </authorList>
    </citation>
    <scope>NUCLEOTIDE SEQUENCE [LARGE SCALE GENOMIC DNA]</scope>
    <source>
        <strain evidence="2">AO1-A</strain>
    </source>
</reference>
<feature type="domain" description="DUF4168" evidence="1">
    <location>
        <begin position="52"/>
        <end position="144"/>
    </location>
</feature>
<sequence length="169" mass="18821">MNHSFNFQVQLRSSGGFCLDCQWIGRTLIASVLSLCGSLAGASTAQAQFNSPVQMANFVQSVLEIELARETTLQNTQGLVPIGNKPVFDCNLEAGTVSNTTGISQDIISHLQSFCSQSQTVLQQHNLSPEEFHKMRVMYGQNPQQYPQITQSFQQLCQNNRYSELQICR</sequence>
<evidence type="ECO:0000313" key="2">
    <source>
        <dbReference type="EMBL" id="OJJ25588.1"/>
    </source>
</evidence>
<dbReference type="Pfam" id="PF13767">
    <property type="entry name" value="DUF4168"/>
    <property type="match status" value="1"/>
</dbReference>
<dbReference type="InterPro" id="IPR025433">
    <property type="entry name" value="DUF4168"/>
</dbReference>
<comment type="caution">
    <text evidence="2">The sequence shown here is derived from an EMBL/GenBank/DDBJ whole genome shotgun (WGS) entry which is preliminary data.</text>
</comment>
<gene>
    <name evidence="2" type="ORF">BI308_10585</name>
</gene>
<protein>
    <recommendedName>
        <fullName evidence="1">DUF4168 domain-containing protein</fullName>
    </recommendedName>
</protein>
<dbReference type="AlphaFoldDB" id="A0A1L9QSE4"/>
<accession>A0A1L9QSE4</accession>
<evidence type="ECO:0000259" key="1">
    <source>
        <dbReference type="Pfam" id="PF13767"/>
    </source>
</evidence>